<accession>A0A7H1NSI7</accession>
<evidence type="ECO:0000313" key="9">
    <source>
        <dbReference type="Proteomes" id="UP000516349"/>
    </source>
</evidence>
<proteinExistence type="predicted"/>
<sequence>MNFLDWNKTAIAFVLSFATLGGCWYVGQTLVAAKPPPTPAIPLNKESEPDKAKGDSLKALITQANAQNGQHMAQMLCSVCHTFTKDAANTLGPNLYNIVNRPIASSNGYSYTPALHAKQKESWTLENLWEWLTAPQKFAQGTKMAFPGISDKQQLADMLAYLQTLSDSPPKNAEKK</sequence>
<dbReference type="GO" id="GO:0009055">
    <property type="term" value="F:electron transfer activity"/>
    <property type="evidence" value="ECO:0007669"/>
    <property type="project" value="InterPro"/>
</dbReference>
<dbReference type="PANTHER" id="PTHR11961">
    <property type="entry name" value="CYTOCHROME C"/>
    <property type="match status" value="1"/>
</dbReference>
<dbReference type="InterPro" id="IPR002327">
    <property type="entry name" value="Cyt_c_1A/1B"/>
</dbReference>
<evidence type="ECO:0000256" key="3">
    <source>
        <dbReference type="ARBA" id="ARBA00022723"/>
    </source>
</evidence>
<name>A0A7H1NSI7_9PROT</name>
<evidence type="ECO:0000256" key="1">
    <source>
        <dbReference type="ARBA" id="ARBA00022448"/>
    </source>
</evidence>
<keyword evidence="9" id="KW-1185">Reference proteome</keyword>
<dbReference type="AlphaFoldDB" id="A0A7H1NSI7"/>
<keyword evidence="3 6" id="KW-0479">Metal-binding</keyword>
<organism evidence="8 9">
    <name type="scientific">Entomobacter blattae</name>
    <dbReference type="NCBI Taxonomy" id="2762277"/>
    <lineage>
        <taxon>Bacteria</taxon>
        <taxon>Pseudomonadati</taxon>
        <taxon>Pseudomonadota</taxon>
        <taxon>Alphaproteobacteria</taxon>
        <taxon>Acetobacterales</taxon>
        <taxon>Acetobacteraceae</taxon>
        <taxon>Entomobacter</taxon>
    </lineage>
</organism>
<evidence type="ECO:0000259" key="7">
    <source>
        <dbReference type="PROSITE" id="PS51007"/>
    </source>
</evidence>
<reference evidence="8 9" key="1">
    <citation type="submission" date="2020-08" db="EMBL/GenBank/DDBJ databases">
        <title>Complete genome sequence of Entomobacter blattae G55GP.</title>
        <authorList>
            <person name="Poehlein A."/>
            <person name="Guzman J."/>
            <person name="Daniel R."/>
            <person name="Vilcinskas A."/>
        </authorList>
    </citation>
    <scope>NUCLEOTIDE SEQUENCE [LARGE SCALE GENOMIC DNA]</scope>
    <source>
        <strain evidence="8 9">G55GP</strain>
    </source>
</reference>
<dbReference type="KEGG" id="ebla:JGUZn3_15240"/>
<dbReference type="EMBL" id="CP060244">
    <property type="protein sequence ID" value="QNT78747.1"/>
    <property type="molecule type" value="Genomic_DNA"/>
</dbReference>
<keyword evidence="1" id="KW-0813">Transport</keyword>
<evidence type="ECO:0000256" key="5">
    <source>
        <dbReference type="ARBA" id="ARBA00023004"/>
    </source>
</evidence>
<evidence type="ECO:0000256" key="6">
    <source>
        <dbReference type="PROSITE-ProRule" id="PRU00433"/>
    </source>
</evidence>
<keyword evidence="5 6" id="KW-0408">Iron</keyword>
<evidence type="ECO:0000256" key="4">
    <source>
        <dbReference type="ARBA" id="ARBA00022982"/>
    </source>
</evidence>
<keyword evidence="2 6" id="KW-0349">Heme</keyword>
<dbReference type="PRINTS" id="PR00604">
    <property type="entry name" value="CYTCHRMECIAB"/>
</dbReference>
<keyword evidence="4" id="KW-0249">Electron transport</keyword>
<dbReference type="InterPro" id="IPR009056">
    <property type="entry name" value="Cyt_c-like_dom"/>
</dbReference>
<evidence type="ECO:0000256" key="2">
    <source>
        <dbReference type="ARBA" id="ARBA00022617"/>
    </source>
</evidence>
<feature type="domain" description="Cytochrome c" evidence="7">
    <location>
        <begin position="64"/>
        <end position="166"/>
    </location>
</feature>
<dbReference type="GO" id="GO:0020037">
    <property type="term" value="F:heme binding"/>
    <property type="evidence" value="ECO:0007669"/>
    <property type="project" value="InterPro"/>
</dbReference>
<dbReference type="RefSeq" id="WP_203412983.1">
    <property type="nucleotide sequence ID" value="NZ_CP060244.1"/>
</dbReference>
<dbReference type="PROSITE" id="PS51007">
    <property type="entry name" value="CYTC"/>
    <property type="match status" value="1"/>
</dbReference>
<dbReference type="Proteomes" id="UP000516349">
    <property type="component" value="Chromosome"/>
</dbReference>
<protein>
    <recommendedName>
        <fullName evidence="7">Cytochrome c domain-containing protein</fullName>
    </recommendedName>
</protein>
<dbReference type="Pfam" id="PF00034">
    <property type="entry name" value="Cytochrom_C"/>
    <property type="match status" value="1"/>
</dbReference>
<gene>
    <name evidence="8" type="ORF">JGUZn3_15240</name>
</gene>
<evidence type="ECO:0000313" key="8">
    <source>
        <dbReference type="EMBL" id="QNT78747.1"/>
    </source>
</evidence>
<dbReference type="SUPFAM" id="SSF46626">
    <property type="entry name" value="Cytochrome c"/>
    <property type="match status" value="1"/>
</dbReference>
<dbReference type="Gene3D" id="1.10.760.10">
    <property type="entry name" value="Cytochrome c-like domain"/>
    <property type="match status" value="1"/>
</dbReference>
<dbReference type="InterPro" id="IPR036909">
    <property type="entry name" value="Cyt_c-like_dom_sf"/>
</dbReference>
<dbReference type="GO" id="GO:0046872">
    <property type="term" value="F:metal ion binding"/>
    <property type="evidence" value="ECO:0007669"/>
    <property type="project" value="UniProtKB-KW"/>
</dbReference>